<dbReference type="PANTHER" id="PTHR35441:SF1">
    <property type="entry name" value="CIRCADIAN-ASSOCIATED TRANSCRIPTIONAL REPRESSOR"/>
    <property type="match status" value="1"/>
</dbReference>
<dbReference type="InterPro" id="IPR027957">
    <property type="entry name" value="DUF4634"/>
</dbReference>
<feature type="compositionally biased region" description="Low complexity" evidence="1">
    <location>
        <begin position="118"/>
        <end position="140"/>
    </location>
</feature>
<reference evidence="3" key="2">
    <citation type="submission" date="2025-08" db="UniProtKB">
        <authorList>
            <consortium name="Ensembl"/>
        </authorList>
    </citation>
    <scope>IDENTIFICATION</scope>
</reference>
<dbReference type="InterPro" id="IPR031373">
    <property type="entry name" value="Ciart"/>
</dbReference>
<dbReference type="GO" id="GO:0070888">
    <property type="term" value="F:E-box binding"/>
    <property type="evidence" value="ECO:0007669"/>
    <property type="project" value="Ensembl"/>
</dbReference>
<feature type="region of interest" description="Disordered" evidence="1">
    <location>
        <begin position="419"/>
        <end position="445"/>
    </location>
</feature>
<dbReference type="Ensembl" id="ENSPSNT00000002640.1">
    <property type="protein sequence ID" value="ENSPSNP00000002275.1"/>
    <property type="gene ID" value="ENSPSNG00000001759.1"/>
</dbReference>
<dbReference type="GO" id="GO:0045892">
    <property type="term" value="P:negative regulation of DNA-templated transcription"/>
    <property type="evidence" value="ECO:0007669"/>
    <property type="project" value="Ensembl"/>
</dbReference>
<evidence type="ECO:0000313" key="3">
    <source>
        <dbReference type="Ensembl" id="ENSPSNP00000002275.1"/>
    </source>
</evidence>
<dbReference type="Pfam" id="PF15673">
    <property type="entry name" value="Ciart"/>
    <property type="match status" value="1"/>
</dbReference>
<keyword evidence="4" id="KW-1185">Reference proteome</keyword>
<protein>
    <submittedName>
        <fullName evidence="3">Circadian associated repressor of transcription</fullName>
    </submittedName>
</protein>
<dbReference type="PANTHER" id="PTHR35441">
    <property type="entry name" value="CIRCADIAN-ASSOCIATED TRANSCRIPTIONAL REPRESSOR"/>
    <property type="match status" value="1"/>
</dbReference>
<reference evidence="3" key="1">
    <citation type="submission" date="2019-08" db="EMBL/GenBank/DDBJ databases">
        <title>Phocoena sinus (Vaquita) genome, mPhoSin1, primary haplotype.</title>
        <authorList>
            <person name="Morin P."/>
            <person name="Mountcastle J."/>
            <person name="Fungtammasan C."/>
            <person name="Rhie A."/>
            <person name="Rojas-Bracho L."/>
            <person name="Smith C.R."/>
            <person name="Taylor B.L."/>
            <person name="Gulland F.M.D."/>
            <person name="Musser W."/>
            <person name="Houck M."/>
            <person name="Haase B."/>
            <person name="Paez S."/>
            <person name="Howe K."/>
            <person name="Torrance J."/>
            <person name="Formenti G."/>
            <person name="Phillippy A."/>
            <person name="Ryder O."/>
            <person name="Jarvis E.D."/>
            <person name="Fedrigo O."/>
        </authorList>
    </citation>
    <scope>NUCLEOTIDE SEQUENCE [LARGE SCALE GENOMIC DNA]</scope>
</reference>
<dbReference type="AlphaFoldDB" id="A0A8C9B0F1"/>
<feature type="signal peptide" evidence="2">
    <location>
        <begin position="1"/>
        <end position="16"/>
    </location>
</feature>
<sequence>MDVLFVAILAVPLILGQEYEDEEGLEEDDYYQVVYYYTVTPNYDDFGANFTVDYSMFESENRLNKWDKEVMEAVETTISRETDPADHQKPVTEKPVTMEPLQVPMFGYSGSCSPAPASEPMDSPSSVSSYSLYSSFSTSPVNSDSGFPSDSEREDKWAHGPRPDTVGQRGGSRPSPGPIRCRQRPKVSSKQPTASHSEQRGLASSMSGSGVKRSRGGELETSLNIQGCTTAGDLLFAQKCKELRGFIPPLTDLLNGLKMGRFERGLSSFQQSVAMDRIQRIVGVLQKPQMGERYLGTLLQVEGMLKTWFPHIAAQKSSLHSQLTKHSPGHHSYPAASSPALSVEKMDQTQLGQLILKPKQPWHLTEWPAMNLTWIHTTPICNPPLSSPGTISFSHGPLGTGTSIGVILFLQHGVQPFTHSAPTSPVPSTTTASPVIPGDPKQLSGEGPCCHNLPVTLPSDWSCTPSPPGLPTMTREMTMGDLQQMRSHPSVAPDVHPLNP</sequence>
<organism evidence="3 4">
    <name type="scientific">Phocoena sinus</name>
    <name type="common">Vaquita</name>
    <dbReference type="NCBI Taxonomy" id="42100"/>
    <lineage>
        <taxon>Eukaryota</taxon>
        <taxon>Metazoa</taxon>
        <taxon>Chordata</taxon>
        <taxon>Craniata</taxon>
        <taxon>Vertebrata</taxon>
        <taxon>Euteleostomi</taxon>
        <taxon>Mammalia</taxon>
        <taxon>Eutheria</taxon>
        <taxon>Laurasiatheria</taxon>
        <taxon>Artiodactyla</taxon>
        <taxon>Whippomorpha</taxon>
        <taxon>Cetacea</taxon>
        <taxon>Odontoceti</taxon>
        <taxon>Phocoenidae</taxon>
        <taxon>Phocoena</taxon>
    </lineage>
</organism>
<evidence type="ECO:0000313" key="4">
    <source>
        <dbReference type="Proteomes" id="UP000694554"/>
    </source>
</evidence>
<name>A0A8C9B0F1_PHOSS</name>
<accession>A0A8C9B0F1</accession>
<feature type="compositionally biased region" description="Low complexity" evidence="1">
    <location>
        <begin position="420"/>
        <end position="435"/>
    </location>
</feature>
<dbReference type="GO" id="GO:0045475">
    <property type="term" value="P:locomotor rhythm"/>
    <property type="evidence" value="ECO:0007669"/>
    <property type="project" value="Ensembl"/>
</dbReference>
<feature type="compositionally biased region" description="Polar residues" evidence="1">
    <location>
        <begin position="188"/>
        <end position="208"/>
    </location>
</feature>
<dbReference type="GO" id="GO:0032922">
    <property type="term" value="P:circadian regulation of gene expression"/>
    <property type="evidence" value="ECO:0007669"/>
    <property type="project" value="Ensembl"/>
</dbReference>
<dbReference type="GO" id="GO:0005634">
    <property type="term" value="C:nucleus"/>
    <property type="evidence" value="ECO:0007669"/>
    <property type="project" value="Ensembl"/>
</dbReference>
<feature type="chain" id="PRO_5034497039" evidence="2">
    <location>
        <begin position="17"/>
        <end position="500"/>
    </location>
</feature>
<feature type="compositionally biased region" description="Basic and acidic residues" evidence="1">
    <location>
        <begin position="150"/>
        <end position="162"/>
    </location>
</feature>
<feature type="region of interest" description="Disordered" evidence="1">
    <location>
        <begin position="78"/>
        <end position="218"/>
    </location>
</feature>
<dbReference type="Proteomes" id="UP000694554">
    <property type="component" value="Chromosome 1"/>
</dbReference>
<proteinExistence type="predicted"/>
<feature type="compositionally biased region" description="Basic and acidic residues" evidence="1">
    <location>
        <begin position="78"/>
        <end position="92"/>
    </location>
</feature>
<evidence type="ECO:0000256" key="2">
    <source>
        <dbReference type="SAM" id="SignalP"/>
    </source>
</evidence>
<reference evidence="3" key="3">
    <citation type="submission" date="2025-09" db="UniProtKB">
        <authorList>
            <consortium name="Ensembl"/>
        </authorList>
    </citation>
    <scope>IDENTIFICATION</scope>
</reference>
<dbReference type="GeneTree" id="ENSGT00390000018360"/>
<dbReference type="Pfam" id="PF15465">
    <property type="entry name" value="DUF4634"/>
    <property type="match status" value="1"/>
</dbReference>
<keyword evidence="2" id="KW-0732">Signal</keyword>
<gene>
    <name evidence="3" type="primary">CIART</name>
</gene>
<evidence type="ECO:0000256" key="1">
    <source>
        <dbReference type="SAM" id="MobiDB-lite"/>
    </source>
</evidence>